<evidence type="ECO:0000256" key="2">
    <source>
        <dbReference type="SAM" id="Phobius"/>
    </source>
</evidence>
<dbReference type="KEGG" id="talb:FTW19_17090"/>
<evidence type="ECO:0000256" key="1">
    <source>
        <dbReference type="SAM" id="MobiDB-lite"/>
    </source>
</evidence>
<dbReference type="PANTHER" id="PTHR34978:SF3">
    <property type="entry name" value="SLR0241 PROTEIN"/>
    <property type="match status" value="1"/>
</dbReference>
<feature type="transmembrane region" description="Helical" evidence="2">
    <location>
        <begin position="82"/>
        <end position="106"/>
    </location>
</feature>
<dbReference type="Pfam" id="PF05569">
    <property type="entry name" value="Peptidase_M56"/>
    <property type="match status" value="1"/>
</dbReference>
<dbReference type="AlphaFoldDB" id="A0A5B9EGK1"/>
<feature type="region of interest" description="Disordered" evidence="1">
    <location>
        <begin position="339"/>
        <end position="375"/>
    </location>
</feature>
<dbReference type="OrthoDB" id="118164at2"/>
<name>A0A5B9EGK1_9BACT</name>
<dbReference type="EMBL" id="CP042806">
    <property type="protein sequence ID" value="QEE29561.1"/>
    <property type="molecule type" value="Genomic_DNA"/>
</dbReference>
<feature type="domain" description="Peptidase M56" evidence="3">
    <location>
        <begin position="83"/>
        <end position="268"/>
    </location>
</feature>
<accession>A0A5B9EGK1</accession>
<feature type="transmembrane region" description="Helical" evidence="2">
    <location>
        <begin position="46"/>
        <end position="62"/>
    </location>
</feature>
<dbReference type="InterPro" id="IPR008756">
    <property type="entry name" value="Peptidase_M56"/>
</dbReference>
<feature type="transmembrane region" description="Helical" evidence="2">
    <location>
        <begin position="278"/>
        <end position="298"/>
    </location>
</feature>
<evidence type="ECO:0000259" key="3">
    <source>
        <dbReference type="Pfam" id="PF05569"/>
    </source>
</evidence>
<organism evidence="4 5">
    <name type="scientific">Terriglobus albidus</name>
    <dbReference type="NCBI Taxonomy" id="1592106"/>
    <lineage>
        <taxon>Bacteria</taxon>
        <taxon>Pseudomonadati</taxon>
        <taxon>Acidobacteriota</taxon>
        <taxon>Terriglobia</taxon>
        <taxon>Terriglobales</taxon>
        <taxon>Acidobacteriaceae</taxon>
        <taxon>Terriglobus</taxon>
    </lineage>
</organism>
<evidence type="ECO:0000313" key="5">
    <source>
        <dbReference type="Proteomes" id="UP000321820"/>
    </source>
</evidence>
<keyword evidence="5" id="KW-1185">Reference proteome</keyword>
<feature type="transmembrane region" description="Helical" evidence="2">
    <location>
        <begin position="12"/>
        <end position="34"/>
    </location>
</feature>
<reference evidence="4 5" key="1">
    <citation type="submission" date="2019-08" db="EMBL/GenBank/DDBJ databases">
        <title>Complete genome sequence of Terriglobus albidus strain ORNL.</title>
        <authorList>
            <person name="Podar M."/>
        </authorList>
    </citation>
    <scope>NUCLEOTIDE SEQUENCE [LARGE SCALE GENOMIC DNA]</scope>
    <source>
        <strain evidence="4 5">ORNL</strain>
    </source>
</reference>
<dbReference type="InterPro" id="IPR052173">
    <property type="entry name" value="Beta-lactam_resp_regulator"/>
</dbReference>
<keyword evidence="2" id="KW-1133">Transmembrane helix</keyword>
<keyword evidence="2" id="KW-0472">Membrane</keyword>
<gene>
    <name evidence="4" type="ORF">FTW19_17090</name>
</gene>
<proteinExistence type="predicted"/>
<sequence length="435" mass="47120">MTASLLKLSSLLATTWAASLWEGAAFSLIGFALLRLMPRASSALRHTLLLALFLLSATLPWLPLHRGTVDGAAPHVLTLSQWLATAIAAVWLAATGIRATLLVIAWRHLRDVRRSAQPLALDLPLTTHRRPVVCTSSTVESPLIVGFFRPVLLLPEWLVPQLSDRELRQIVVHECEHLRRGDDWTNLLLQIGLMLFPLNPALTWLNRHIGVQRELSCDAAVVAATAQPLAYAASLTRIAEQHLERSSLRLALAAWGRRSELAQRVHALLRQSKNWKPWQSAVASIASAVLLLAIAAGLSRAPQLVAVEAPVSESAATSLPAVPTLPSAAPVRFVPASFTTDAPAPATHKPSRKHTPLRQTAAPEPGSNSTKVKRAEIQRVEHAPRFLRTAAAGDTILLQNSDGSISTRERVAPAVVLTPAWLAVPVPDGWLVIQL</sequence>
<protein>
    <recommendedName>
        <fullName evidence="3">Peptidase M56 domain-containing protein</fullName>
    </recommendedName>
</protein>
<dbReference type="Proteomes" id="UP000321820">
    <property type="component" value="Chromosome"/>
</dbReference>
<keyword evidence="2" id="KW-0812">Transmembrane</keyword>
<evidence type="ECO:0000313" key="4">
    <source>
        <dbReference type="EMBL" id="QEE29561.1"/>
    </source>
</evidence>
<dbReference type="PANTHER" id="PTHR34978">
    <property type="entry name" value="POSSIBLE SENSOR-TRANSDUCER PROTEIN BLAR"/>
    <property type="match status" value="1"/>
</dbReference>
<dbReference type="CDD" id="cd07341">
    <property type="entry name" value="M56_BlaR1_MecR1_like"/>
    <property type="match status" value="1"/>
</dbReference>
<dbReference type="RefSeq" id="WP_147648753.1">
    <property type="nucleotide sequence ID" value="NZ_CP042806.1"/>
</dbReference>